<protein>
    <submittedName>
        <fullName evidence="2">Uncharacterized protein</fullName>
    </submittedName>
</protein>
<evidence type="ECO:0000313" key="2">
    <source>
        <dbReference type="EMBL" id="GFC70107.1"/>
    </source>
</evidence>
<reference evidence="2" key="1">
    <citation type="journal article" date="2019" name="Sci. Rep.">
        <title>Draft genome of Tanacetum cinerariifolium, the natural source of mosquito coil.</title>
        <authorList>
            <person name="Yamashiro T."/>
            <person name="Shiraishi A."/>
            <person name="Satake H."/>
            <person name="Nakayama K."/>
        </authorList>
    </citation>
    <scope>NUCLEOTIDE SEQUENCE</scope>
</reference>
<dbReference type="EMBL" id="BKCJ011027457">
    <property type="protein sequence ID" value="GFC70107.1"/>
    <property type="molecule type" value="Genomic_DNA"/>
</dbReference>
<comment type="caution">
    <text evidence="2">The sequence shown here is derived from an EMBL/GenBank/DDBJ whole genome shotgun (WGS) entry which is preliminary data.</text>
</comment>
<name>A0A699QJH6_TANCI</name>
<feature type="compositionally biased region" description="Basic and acidic residues" evidence="1">
    <location>
        <begin position="38"/>
        <end position="47"/>
    </location>
</feature>
<organism evidence="2">
    <name type="scientific">Tanacetum cinerariifolium</name>
    <name type="common">Dalmatian daisy</name>
    <name type="synonym">Chrysanthemum cinerariifolium</name>
    <dbReference type="NCBI Taxonomy" id="118510"/>
    <lineage>
        <taxon>Eukaryota</taxon>
        <taxon>Viridiplantae</taxon>
        <taxon>Streptophyta</taxon>
        <taxon>Embryophyta</taxon>
        <taxon>Tracheophyta</taxon>
        <taxon>Spermatophyta</taxon>
        <taxon>Magnoliopsida</taxon>
        <taxon>eudicotyledons</taxon>
        <taxon>Gunneridae</taxon>
        <taxon>Pentapetalae</taxon>
        <taxon>asterids</taxon>
        <taxon>campanulids</taxon>
        <taxon>Asterales</taxon>
        <taxon>Asteraceae</taxon>
        <taxon>Asteroideae</taxon>
        <taxon>Anthemideae</taxon>
        <taxon>Anthemidinae</taxon>
        <taxon>Tanacetum</taxon>
    </lineage>
</organism>
<accession>A0A699QJH6</accession>
<dbReference type="AlphaFoldDB" id="A0A699QJH6"/>
<sequence length="131" mass="14766">MPPRPDLSFAGLVDSVFKSSISETITSMHETKTSTSKTSKESMEKPKTVRPSAPIIEDYESDSDDECEIRPSIEQNKPIHAKINFAKSDENTRKSVIESHTYKQAENLRNSQNCGVDKRDWNGMMTQKLGD</sequence>
<gene>
    <name evidence="2" type="ORF">Tci_842077</name>
</gene>
<feature type="region of interest" description="Disordered" evidence="1">
    <location>
        <begin position="28"/>
        <end position="52"/>
    </location>
</feature>
<feature type="region of interest" description="Disordered" evidence="1">
    <location>
        <begin position="108"/>
        <end position="131"/>
    </location>
</feature>
<proteinExistence type="predicted"/>
<evidence type="ECO:0000256" key="1">
    <source>
        <dbReference type="SAM" id="MobiDB-lite"/>
    </source>
</evidence>